<dbReference type="KEGG" id="pagc:BEE12_11990"/>
<dbReference type="AlphaFoldDB" id="A0ABD6XPP8"/>
<protein>
    <recommendedName>
        <fullName evidence="3">GNAT family N-acetyltransferase</fullName>
    </recommendedName>
</protein>
<name>A0ABD6XPP8_ENTAG</name>
<evidence type="ECO:0000313" key="1">
    <source>
        <dbReference type="EMBL" id="PWJ77154.1"/>
    </source>
</evidence>
<comment type="caution">
    <text evidence="1">The sequence shown here is derived from an EMBL/GenBank/DDBJ whole genome shotgun (WGS) entry which is preliminary data.</text>
</comment>
<dbReference type="RefSeq" id="WP_069026579.1">
    <property type="nucleotide sequence ID" value="NZ_CP016889.1"/>
</dbReference>
<gene>
    <name evidence="1" type="ORF">C7430_110194</name>
</gene>
<sequence length="174" mass="19159">MNLEQIGSSVLANLQLLIDSAGIPLAVGAITDEDYQWLSSQFVELNWDFAFAEFGNHDNKFEMTVKLISSESGIPAGAAICTYNTEAKSFDIQFVESFVRHVPDHPLHGKMLKITLIAAYLFCSAVECSTVNVIEPDTQDLMNLYGSFGFRGDDTLMTASIAEIEHVIMSILDV</sequence>
<organism evidence="1 2">
    <name type="scientific">Enterobacter agglomerans</name>
    <name type="common">Erwinia herbicola</name>
    <name type="synonym">Pantoea agglomerans</name>
    <dbReference type="NCBI Taxonomy" id="549"/>
    <lineage>
        <taxon>Bacteria</taxon>
        <taxon>Pseudomonadati</taxon>
        <taxon>Pseudomonadota</taxon>
        <taxon>Gammaproteobacteria</taxon>
        <taxon>Enterobacterales</taxon>
        <taxon>Erwiniaceae</taxon>
        <taxon>Pantoea</taxon>
        <taxon>Pantoea agglomerans group</taxon>
    </lineage>
</organism>
<dbReference type="EMBL" id="QGHE01000010">
    <property type="protein sequence ID" value="PWJ77154.1"/>
    <property type="molecule type" value="Genomic_DNA"/>
</dbReference>
<accession>A0ABD6XPP8</accession>
<proteinExistence type="predicted"/>
<reference evidence="1 2" key="1">
    <citation type="submission" date="2018-05" db="EMBL/GenBank/DDBJ databases">
        <title>Genomic Encyclopedia of Type Strains, Phase IV (KMG-V): Genome sequencing to study the core and pangenomes of soil and plant-associated prokaryotes.</title>
        <authorList>
            <person name="Whitman W."/>
        </authorList>
    </citation>
    <scope>NUCLEOTIDE SEQUENCE [LARGE SCALE GENOMIC DNA]</scope>
    <source>
        <strain evidence="1 2">PNG 92-11</strain>
    </source>
</reference>
<dbReference type="Proteomes" id="UP000245996">
    <property type="component" value="Unassembled WGS sequence"/>
</dbReference>
<evidence type="ECO:0008006" key="3">
    <source>
        <dbReference type="Google" id="ProtNLM"/>
    </source>
</evidence>
<evidence type="ECO:0000313" key="2">
    <source>
        <dbReference type="Proteomes" id="UP000245996"/>
    </source>
</evidence>